<dbReference type="VEuPathDB" id="ToxoDB:EMH_0089600"/>
<dbReference type="OrthoDB" id="348202at2759"/>
<protein>
    <recommendedName>
        <fullName evidence="6">Transmembrane protein</fullName>
    </recommendedName>
</protein>
<keyword evidence="5" id="KW-1185">Reference proteome</keyword>
<feature type="coiled-coil region" evidence="1">
    <location>
        <begin position="383"/>
        <end position="417"/>
    </location>
</feature>
<accession>U6KIC0</accession>
<evidence type="ECO:0000313" key="5">
    <source>
        <dbReference type="Proteomes" id="UP000030744"/>
    </source>
</evidence>
<dbReference type="Proteomes" id="UP000030744">
    <property type="component" value="Unassembled WGS sequence"/>
</dbReference>
<evidence type="ECO:0000256" key="2">
    <source>
        <dbReference type="SAM" id="MobiDB-lite"/>
    </source>
</evidence>
<feature type="compositionally biased region" description="Basic and acidic residues" evidence="2">
    <location>
        <begin position="143"/>
        <end position="152"/>
    </location>
</feature>
<dbReference type="EMBL" id="HG736205">
    <property type="protein sequence ID" value="CDJ36536.1"/>
    <property type="molecule type" value="Genomic_DNA"/>
</dbReference>
<name>U6KIC0_9EIME</name>
<dbReference type="GeneID" id="60404501"/>
<evidence type="ECO:0000256" key="1">
    <source>
        <dbReference type="SAM" id="Coils"/>
    </source>
</evidence>
<feature type="chain" id="PRO_5004672749" description="Transmembrane protein" evidence="3">
    <location>
        <begin position="21"/>
        <end position="666"/>
    </location>
</feature>
<feature type="signal peptide" evidence="3">
    <location>
        <begin position="1"/>
        <end position="20"/>
    </location>
</feature>
<keyword evidence="1" id="KW-0175">Coiled coil</keyword>
<evidence type="ECO:0000256" key="3">
    <source>
        <dbReference type="SAM" id="SignalP"/>
    </source>
</evidence>
<feature type="region of interest" description="Disordered" evidence="2">
    <location>
        <begin position="130"/>
        <end position="152"/>
    </location>
</feature>
<keyword evidence="3" id="KW-0732">Signal</keyword>
<dbReference type="AlphaFoldDB" id="U6KIC0"/>
<gene>
    <name evidence="4" type="ORF">EMH_0089600</name>
</gene>
<reference evidence="4" key="2">
    <citation type="submission" date="2013-10" db="EMBL/GenBank/DDBJ databases">
        <authorList>
            <person name="Aslett M."/>
        </authorList>
    </citation>
    <scope>NUCLEOTIDE SEQUENCE [LARGE SCALE GENOMIC DNA]</scope>
    <source>
        <strain evidence="4">Houghton</strain>
    </source>
</reference>
<proteinExistence type="predicted"/>
<reference evidence="4" key="1">
    <citation type="submission" date="2013-10" db="EMBL/GenBank/DDBJ databases">
        <title>Genomic analysis of the causative agents of coccidiosis in chickens.</title>
        <authorList>
            <person name="Reid A.J."/>
            <person name="Blake D."/>
            <person name="Billington K."/>
            <person name="Browne H."/>
            <person name="Dunn M."/>
            <person name="Hung S."/>
            <person name="Kawahara F."/>
            <person name="Miranda-Saavedra D."/>
            <person name="Mourier T."/>
            <person name="Nagra H."/>
            <person name="Otto T.D."/>
            <person name="Rawlings N."/>
            <person name="Sanchez A."/>
            <person name="Sanders M."/>
            <person name="Subramaniam C."/>
            <person name="Tay Y."/>
            <person name="Dear P."/>
            <person name="Doerig C."/>
            <person name="Gruber A."/>
            <person name="Parkinson J."/>
            <person name="Shirley M."/>
            <person name="Wan K.L."/>
            <person name="Berriman M."/>
            <person name="Tomley F."/>
            <person name="Pain A."/>
        </authorList>
    </citation>
    <scope>NUCLEOTIDE SEQUENCE [LARGE SCALE GENOMIC DNA]</scope>
    <source>
        <strain evidence="4">Houghton</strain>
    </source>
</reference>
<evidence type="ECO:0008006" key="6">
    <source>
        <dbReference type="Google" id="ProtNLM"/>
    </source>
</evidence>
<organism evidence="4 5">
    <name type="scientific">Eimeria mitis</name>
    <dbReference type="NCBI Taxonomy" id="44415"/>
    <lineage>
        <taxon>Eukaryota</taxon>
        <taxon>Sar</taxon>
        <taxon>Alveolata</taxon>
        <taxon>Apicomplexa</taxon>
        <taxon>Conoidasida</taxon>
        <taxon>Coccidia</taxon>
        <taxon>Eucoccidiorida</taxon>
        <taxon>Eimeriorina</taxon>
        <taxon>Eimeriidae</taxon>
        <taxon>Eimeria</taxon>
    </lineage>
</organism>
<evidence type="ECO:0000313" key="4">
    <source>
        <dbReference type="EMBL" id="CDJ36536.1"/>
    </source>
</evidence>
<sequence>MKHVGVWGVVLLLSPSPCCLQWVAASESPAVYRPEEVNAEVQNENWGQAVDSLIETESSQQQSLQTSLDAAENPGEAAAPVAEGAGALADDAADSNKTEGLKASAKNVAIGASLLLFFMGLFLLTGKKGAAAPPSFDEEEEPLKEPELTPEEQRERQLERMQEICDAAEKIATATGAAEADVLHAGMKKNLQQAREAPDERTFKDHIAAANNLASEVDALAKDYIFALVEKHATAPPFPDVTLKEEEKDVPLLELLEGFGGSTSVRCAAKALRSLKDKAENASETVRKVGDYLTNTPTYKNDEDKARLEQRASGIEYLNAMVASHSRDLAVGSKLKEVAVEGFHTLLFRDHKESVLLYDGDCDLLKITLNAMQTRDLPPGVDVSEYKNECTSVEKRINDLQGRVDEMRTHLEEVQRSRSLQASYRTSLELGKISEQAAAEVNALWAVLEELNIGFEAGGYRNRDLVPDRIKRACDTVTPECNAILNRLREVRKRVDNLSKDRQGASGGFPLNQSILANILSSVEGLQKMADVIEGKAREIVQIYPGITNPKDVSDLSAEYKDHLIALTRGRATADLSNVEVTLFTIFEDELRRLVKDAEEASAFKFPLNSPLEKKMFRLKMRFDEKAEVGKHAETLTTVEEALASSRVVLFSMHQLIRDSLMRNVH</sequence>
<dbReference type="RefSeq" id="XP_037878824.1">
    <property type="nucleotide sequence ID" value="XM_038022970.1"/>
</dbReference>
<feature type="region of interest" description="Disordered" evidence="2">
    <location>
        <begin position="56"/>
        <end position="78"/>
    </location>
</feature>